<evidence type="ECO:0000256" key="5">
    <source>
        <dbReference type="ARBA" id="ARBA00013200"/>
    </source>
</evidence>
<dbReference type="AlphaFoldDB" id="A0A6N3EJ51"/>
<comment type="catalytic activity">
    <reaction evidence="17 19">
        <text>alpha-ribazole + adenosylcob(III)inamide-GDP = adenosylcob(III)alamin + GMP + H(+)</text>
        <dbReference type="Rhea" id="RHEA:16049"/>
        <dbReference type="ChEBI" id="CHEBI:10329"/>
        <dbReference type="ChEBI" id="CHEBI:15378"/>
        <dbReference type="ChEBI" id="CHEBI:18408"/>
        <dbReference type="ChEBI" id="CHEBI:58115"/>
        <dbReference type="ChEBI" id="CHEBI:60487"/>
        <dbReference type="EC" id="2.7.8.26"/>
    </reaction>
</comment>
<evidence type="ECO:0000256" key="7">
    <source>
        <dbReference type="ARBA" id="ARBA00022475"/>
    </source>
</evidence>
<comment type="pathway">
    <text evidence="3 19">Cofactor biosynthesis; adenosylcobalamin biosynthesis; adenosylcobalamin from cob(II)yrinate a,c-diamide: step 7/7.</text>
</comment>
<keyword evidence="13 19" id="KW-0472">Membrane</keyword>
<feature type="transmembrane region" description="Helical" evidence="19">
    <location>
        <begin position="235"/>
        <end position="256"/>
    </location>
</feature>
<gene>
    <name evidence="19 20" type="primary">cobS</name>
    <name evidence="20" type="ORF">PCLFYP37_02756</name>
</gene>
<dbReference type="PANTHER" id="PTHR34148:SF1">
    <property type="entry name" value="ADENOSYLCOBINAMIDE-GDP RIBAZOLETRANSFERASE"/>
    <property type="match status" value="1"/>
</dbReference>
<comment type="catalytic activity">
    <reaction evidence="18 19">
        <text>alpha-ribazole 5'-phosphate + adenosylcob(III)inamide-GDP = adenosylcob(III)alamin 5'-phosphate + GMP + H(+)</text>
        <dbReference type="Rhea" id="RHEA:23560"/>
        <dbReference type="ChEBI" id="CHEBI:15378"/>
        <dbReference type="ChEBI" id="CHEBI:57918"/>
        <dbReference type="ChEBI" id="CHEBI:58115"/>
        <dbReference type="ChEBI" id="CHEBI:60487"/>
        <dbReference type="ChEBI" id="CHEBI:60493"/>
        <dbReference type="EC" id="2.7.8.26"/>
    </reaction>
</comment>
<feature type="transmembrane region" description="Helical" evidence="19">
    <location>
        <begin position="107"/>
        <end position="126"/>
    </location>
</feature>
<feature type="transmembrane region" description="Helical" evidence="19">
    <location>
        <begin position="204"/>
        <end position="223"/>
    </location>
</feature>
<evidence type="ECO:0000256" key="1">
    <source>
        <dbReference type="ARBA" id="ARBA00001946"/>
    </source>
</evidence>
<keyword evidence="8 19" id="KW-0169">Cobalamin biosynthesis</keyword>
<comment type="similarity">
    <text evidence="4 19">Belongs to the CobS family.</text>
</comment>
<evidence type="ECO:0000313" key="20">
    <source>
        <dbReference type="EMBL" id="VYU39914.1"/>
    </source>
</evidence>
<evidence type="ECO:0000256" key="14">
    <source>
        <dbReference type="ARBA" id="ARBA00025228"/>
    </source>
</evidence>
<evidence type="ECO:0000256" key="4">
    <source>
        <dbReference type="ARBA" id="ARBA00010561"/>
    </source>
</evidence>
<evidence type="ECO:0000256" key="15">
    <source>
        <dbReference type="ARBA" id="ARBA00032605"/>
    </source>
</evidence>
<dbReference type="NCBIfam" id="TIGR00317">
    <property type="entry name" value="cobS"/>
    <property type="match status" value="1"/>
</dbReference>
<evidence type="ECO:0000256" key="12">
    <source>
        <dbReference type="ARBA" id="ARBA00022989"/>
    </source>
</evidence>
<sequence length="257" mass="28340">MTDRLWASLMFFTRLPFWRIRQVDAECFKHVVDYWPFVGWLTGGTVALVFWLVSGILPATTAALAAIGTRLWLTGALHEDGLADFCDGFGGGTTRERTLAIMKDSHIGTYGVLGLVFYIGLLISLISALPLYVAPAIIFTADVYAKACSSFIILQLPYARTAEQAKTGVVYSVWNKQAAAGHVFRCLLALVPCVAWLLSGPTAFPLWAFLVPPVTELLLTGWMKRRLQGYTGDCCGALVLLCELSFYLSIVILYHFI</sequence>
<comment type="cofactor">
    <cofactor evidence="1 19">
        <name>Mg(2+)</name>
        <dbReference type="ChEBI" id="CHEBI:18420"/>
    </cofactor>
</comment>
<keyword evidence="11 19" id="KW-0460">Magnesium</keyword>
<evidence type="ECO:0000256" key="10">
    <source>
        <dbReference type="ARBA" id="ARBA00022692"/>
    </source>
</evidence>
<dbReference type="PANTHER" id="PTHR34148">
    <property type="entry name" value="ADENOSYLCOBINAMIDE-GDP RIBAZOLETRANSFERASE"/>
    <property type="match status" value="1"/>
</dbReference>
<accession>A0A6N3EJ51</accession>
<evidence type="ECO:0000256" key="2">
    <source>
        <dbReference type="ARBA" id="ARBA00004651"/>
    </source>
</evidence>
<keyword evidence="10 19" id="KW-0812">Transmembrane</keyword>
<evidence type="ECO:0000256" key="13">
    <source>
        <dbReference type="ARBA" id="ARBA00023136"/>
    </source>
</evidence>
<protein>
    <recommendedName>
        <fullName evidence="6 19">Adenosylcobinamide-GDP ribazoletransferase</fullName>
        <ecNumber evidence="5 19">2.7.8.26</ecNumber>
    </recommendedName>
    <alternativeName>
        <fullName evidence="16 19">Cobalamin synthase</fullName>
    </alternativeName>
    <alternativeName>
        <fullName evidence="15 19">Cobalamin-5'-phosphate synthase</fullName>
    </alternativeName>
</protein>
<dbReference type="Pfam" id="PF02654">
    <property type="entry name" value="CobS"/>
    <property type="match status" value="1"/>
</dbReference>
<dbReference type="GO" id="GO:0005886">
    <property type="term" value="C:plasma membrane"/>
    <property type="evidence" value="ECO:0007669"/>
    <property type="project" value="UniProtKB-SubCell"/>
</dbReference>
<evidence type="ECO:0000256" key="6">
    <source>
        <dbReference type="ARBA" id="ARBA00015850"/>
    </source>
</evidence>
<comment type="function">
    <text evidence="14 19">Joins adenosylcobinamide-GDP and alpha-ribazole to generate adenosylcobalamin (Ado-cobalamin). Also synthesizes adenosylcobalamin 5'-phosphate from adenosylcobinamide-GDP and alpha-ribazole 5'-phosphate.</text>
</comment>
<dbReference type="EC" id="2.7.8.26" evidence="5 19"/>
<keyword evidence="7 19" id="KW-1003">Cell membrane</keyword>
<dbReference type="RefSeq" id="WP_412442140.1">
    <property type="nucleotide sequence ID" value="NZ_CACRUT010000015.1"/>
</dbReference>
<evidence type="ECO:0000256" key="18">
    <source>
        <dbReference type="ARBA" id="ARBA00049504"/>
    </source>
</evidence>
<reference evidence="20" key="1">
    <citation type="submission" date="2019-11" db="EMBL/GenBank/DDBJ databases">
        <authorList>
            <person name="Feng L."/>
        </authorList>
    </citation>
    <scope>NUCLEOTIDE SEQUENCE</scope>
    <source>
        <strain evidence="20">PclaraLFYP37</strain>
    </source>
</reference>
<dbReference type="EMBL" id="CACRUT010000015">
    <property type="protein sequence ID" value="VYU39914.1"/>
    <property type="molecule type" value="Genomic_DNA"/>
</dbReference>
<evidence type="ECO:0000256" key="17">
    <source>
        <dbReference type="ARBA" id="ARBA00048623"/>
    </source>
</evidence>
<proteinExistence type="inferred from homology"/>
<evidence type="ECO:0000256" key="11">
    <source>
        <dbReference type="ARBA" id="ARBA00022842"/>
    </source>
</evidence>
<evidence type="ECO:0000256" key="16">
    <source>
        <dbReference type="ARBA" id="ARBA00032853"/>
    </source>
</evidence>
<dbReference type="UniPathway" id="UPA00148">
    <property type="reaction ID" value="UER00238"/>
</dbReference>
<comment type="subcellular location">
    <subcellularLocation>
        <location evidence="2 19">Cell membrane</location>
        <topology evidence="2 19">Multi-pass membrane protein</topology>
    </subcellularLocation>
</comment>
<name>A0A6N3EJ51_9BACT</name>
<dbReference type="HAMAP" id="MF_00719">
    <property type="entry name" value="CobS"/>
    <property type="match status" value="1"/>
</dbReference>
<dbReference type="GO" id="GO:0051073">
    <property type="term" value="F:adenosylcobinamide-GDP ribazoletransferase activity"/>
    <property type="evidence" value="ECO:0007669"/>
    <property type="project" value="UniProtKB-UniRule"/>
</dbReference>
<dbReference type="GO" id="GO:0008818">
    <property type="term" value="F:cobalamin 5'-phosphate synthase activity"/>
    <property type="evidence" value="ECO:0007669"/>
    <property type="project" value="UniProtKB-UniRule"/>
</dbReference>
<evidence type="ECO:0000256" key="9">
    <source>
        <dbReference type="ARBA" id="ARBA00022679"/>
    </source>
</evidence>
<evidence type="ECO:0000256" key="8">
    <source>
        <dbReference type="ARBA" id="ARBA00022573"/>
    </source>
</evidence>
<dbReference type="GO" id="GO:0009236">
    <property type="term" value="P:cobalamin biosynthetic process"/>
    <property type="evidence" value="ECO:0007669"/>
    <property type="project" value="UniProtKB-UniRule"/>
</dbReference>
<organism evidence="20">
    <name type="scientific">Paraprevotella clara</name>
    <dbReference type="NCBI Taxonomy" id="454154"/>
    <lineage>
        <taxon>Bacteria</taxon>
        <taxon>Pseudomonadati</taxon>
        <taxon>Bacteroidota</taxon>
        <taxon>Bacteroidia</taxon>
        <taxon>Bacteroidales</taxon>
        <taxon>Prevotellaceae</taxon>
        <taxon>Paraprevotella</taxon>
    </lineage>
</organism>
<keyword evidence="9 19" id="KW-0808">Transferase</keyword>
<feature type="transmembrane region" description="Helical" evidence="19">
    <location>
        <begin position="179"/>
        <end position="198"/>
    </location>
</feature>
<evidence type="ECO:0000256" key="3">
    <source>
        <dbReference type="ARBA" id="ARBA00004663"/>
    </source>
</evidence>
<dbReference type="InterPro" id="IPR003805">
    <property type="entry name" value="CobS"/>
</dbReference>
<keyword evidence="12 19" id="KW-1133">Transmembrane helix</keyword>
<evidence type="ECO:0000256" key="19">
    <source>
        <dbReference type="HAMAP-Rule" id="MF_00719"/>
    </source>
</evidence>
<feature type="transmembrane region" description="Helical" evidence="19">
    <location>
        <begin position="132"/>
        <end position="158"/>
    </location>
</feature>